<keyword evidence="2" id="KW-0677">Repeat</keyword>
<dbReference type="Gene3D" id="2.130.10.10">
    <property type="entry name" value="YVTN repeat-like/Quinoprotein amine dehydrogenase"/>
    <property type="match status" value="1"/>
</dbReference>
<dbReference type="InterPro" id="IPR036322">
    <property type="entry name" value="WD40_repeat_dom_sf"/>
</dbReference>
<dbReference type="PROSITE" id="PS51783">
    <property type="entry name" value="PH_BEACH"/>
    <property type="match status" value="1"/>
</dbReference>
<dbReference type="FunFam" id="1.10.1540.10:FF:000001">
    <property type="entry name" value="neurobeachin isoform X1"/>
    <property type="match status" value="1"/>
</dbReference>
<evidence type="ECO:0000256" key="3">
    <source>
        <dbReference type="PROSITE-ProRule" id="PRU00221"/>
    </source>
</evidence>
<dbReference type="VEuPathDB" id="FungiDB:SDRG_06917"/>
<dbReference type="Pfam" id="PF14844">
    <property type="entry name" value="PH_BEACH"/>
    <property type="match status" value="1"/>
</dbReference>
<dbReference type="InterPro" id="IPR011993">
    <property type="entry name" value="PH-like_dom_sf"/>
</dbReference>
<dbReference type="eggNOG" id="KOG1787">
    <property type="taxonomic scope" value="Eukaryota"/>
</dbReference>
<evidence type="ECO:0008006" key="9">
    <source>
        <dbReference type="Google" id="ProtNLM"/>
    </source>
</evidence>
<dbReference type="SMART" id="SM01026">
    <property type="entry name" value="Beach"/>
    <property type="match status" value="1"/>
</dbReference>
<evidence type="ECO:0000256" key="4">
    <source>
        <dbReference type="SAM" id="MobiDB-lite"/>
    </source>
</evidence>
<evidence type="ECO:0000256" key="2">
    <source>
        <dbReference type="ARBA" id="ARBA00022737"/>
    </source>
</evidence>
<evidence type="ECO:0000259" key="5">
    <source>
        <dbReference type="PROSITE" id="PS50197"/>
    </source>
</evidence>
<organism evidence="7 8">
    <name type="scientific">Saprolegnia diclina (strain VS20)</name>
    <dbReference type="NCBI Taxonomy" id="1156394"/>
    <lineage>
        <taxon>Eukaryota</taxon>
        <taxon>Sar</taxon>
        <taxon>Stramenopiles</taxon>
        <taxon>Oomycota</taxon>
        <taxon>Saprolegniomycetes</taxon>
        <taxon>Saprolegniales</taxon>
        <taxon>Saprolegniaceae</taxon>
        <taxon>Saprolegnia</taxon>
    </lineage>
</organism>
<dbReference type="RefSeq" id="XP_008610950.1">
    <property type="nucleotide sequence ID" value="XM_008612728.1"/>
</dbReference>
<dbReference type="InterPro" id="IPR001680">
    <property type="entry name" value="WD40_rpt"/>
</dbReference>
<dbReference type="STRING" id="1156394.T0RT57"/>
<protein>
    <recommendedName>
        <fullName evidence="9">BEACH domain-containing protein</fullName>
    </recommendedName>
</protein>
<keyword evidence="1 3" id="KW-0853">WD repeat</keyword>
<evidence type="ECO:0000256" key="1">
    <source>
        <dbReference type="ARBA" id="ARBA00022574"/>
    </source>
</evidence>
<dbReference type="PROSITE" id="PS50294">
    <property type="entry name" value="WD_REPEATS_REGION"/>
    <property type="match status" value="1"/>
</dbReference>
<dbReference type="EMBL" id="JH767150">
    <property type="protein sequence ID" value="EQC35633.1"/>
    <property type="molecule type" value="Genomic_DNA"/>
</dbReference>
<accession>T0RT57</accession>
<dbReference type="SMART" id="SM00320">
    <property type="entry name" value="WD40"/>
    <property type="match status" value="3"/>
</dbReference>
<keyword evidence="8" id="KW-1185">Reference proteome</keyword>
<dbReference type="SUPFAM" id="SSF50729">
    <property type="entry name" value="PH domain-like"/>
    <property type="match status" value="1"/>
</dbReference>
<dbReference type="PANTHER" id="PTHR13743">
    <property type="entry name" value="BEIGE/BEACH-RELATED"/>
    <property type="match status" value="1"/>
</dbReference>
<dbReference type="InterPro" id="IPR023362">
    <property type="entry name" value="PH-BEACH_dom"/>
</dbReference>
<dbReference type="Proteomes" id="UP000030762">
    <property type="component" value="Unassembled WGS sequence"/>
</dbReference>
<feature type="domain" description="BEACH-type PH" evidence="6">
    <location>
        <begin position="1425"/>
        <end position="1534"/>
    </location>
</feature>
<dbReference type="Gene3D" id="1.10.1540.10">
    <property type="entry name" value="BEACH domain"/>
    <property type="match status" value="1"/>
</dbReference>
<reference evidence="7 8" key="1">
    <citation type="submission" date="2012-04" db="EMBL/GenBank/DDBJ databases">
        <title>The Genome Sequence of Saprolegnia declina VS20.</title>
        <authorList>
            <consortium name="The Broad Institute Genome Sequencing Platform"/>
            <person name="Russ C."/>
            <person name="Nusbaum C."/>
            <person name="Tyler B."/>
            <person name="van West P."/>
            <person name="Dieguez-Uribeondo J."/>
            <person name="de Bruijn I."/>
            <person name="Tripathy S."/>
            <person name="Jiang R."/>
            <person name="Young S.K."/>
            <person name="Zeng Q."/>
            <person name="Gargeya S."/>
            <person name="Fitzgerald M."/>
            <person name="Haas B."/>
            <person name="Abouelleil A."/>
            <person name="Alvarado L."/>
            <person name="Arachchi H.M."/>
            <person name="Berlin A."/>
            <person name="Chapman S.B."/>
            <person name="Goldberg J."/>
            <person name="Griggs A."/>
            <person name="Gujja S."/>
            <person name="Hansen M."/>
            <person name="Howarth C."/>
            <person name="Imamovic A."/>
            <person name="Larimer J."/>
            <person name="McCowen C."/>
            <person name="Montmayeur A."/>
            <person name="Murphy C."/>
            <person name="Neiman D."/>
            <person name="Pearson M."/>
            <person name="Priest M."/>
            <person name="Roberts A."/>
            <person name="Saif S."/>
            <person name="Shea T."/>
            <person name="Sisk P."/>
            <person name="Sykes S."/>
            <person name="Wortman J."/>
            <person name="Nusbaum C."/>
            <person name="Birren B."/>
        </authorList>
    </citation>
    <scope>NUCLEOTIDE SEQUENCE [LARGE SCALE GENOMIC DNA]</scope>
    <source>
        <strain evidence="7 8">VS20</strain>
    </source>
</reference>
<feature type="domain" description="BEACH" evidence="5">
    <location>
        <begin position="1551"/>
        <end position="1840"/>
    </location>
</feature>
<dbReference type="InterPro" id="IPR050865">
    <property type="entry name" value="BEACH_Domain"/>
</dbReference>
<feature type="region of interest" description="Disordered" evidence="4">
    <location>
        <begin position="1305"/>
        <end position="1341"/>
    </location>
</feature>
<dbReference type="PROSITE" id="PS50197">
    <property type="entry name" value="BEACH"/>
    <property type="match status" value="1"/>
</dbReference>
<dbReference type="InterPro" id="IPR046851">
    <property type="entry name" value="NBCH_WD40"/>
</dbReference>
<sequence length="2209" mass="241933">MEDLIAEALRAEGDEGDMVRLLIDIAAQAEDDVGLRTQAIKVSGQLVRRRCDALRPIDHASMSKGPIQDPPAVAGPYALVATYLSLMKKLVGEPGDQTAQLSEVVRTLHDLLIAHTNPYDVYGLWDTLEGNHGDALTGLLLSLLQGVLSTELDSAASIRRHVFVLHGPHAGIVAPAMALSATKKGYTFATGILIEPGTPVMSLLSLRGSNGHGVTALLDGDSLLLATHTSSGTFTKLVVPLPSRRHMEQHWTHFCIVHAKKMVFKDKVSVYVDGSLAFSGSLPYPDTAQLLDGHNCIGTMPHFPSFQGRLWLPTFFANALSDAEVSQLHWRDGAPLLRAWLYENVGLPEKTRFVYAYDARACAIVARACFDVSRSGGDGWLEPGTVPVLTCPLPSAMVTLGGITSMLYSLVRDPSTITDASAMACLHTLIAGLRVSPRCRGHFVRSHGSKLVASMLQALPSLSLPMLRAIKELIAVLSTAVLPPRLRSIVLVLLVMNAAWYRAPLETQLALFSETLPAYRDLLETAQSGDYTVVDVGYWCGVLRRWYAARLTPNEASLCCKLVLECLVEPSLFPKTPVGTDPFLQLVVYLDDRLAHLTAADADVVEILGFLARGLGDGITRPSGPSSPPPMNRVLRQLLKWTPPCIWYKWLRTPIPAIRLLLLQTFETMMLTLPLRYADAVLLSASLQDQPLSLPEVEVLVDLCLGRLDANHSRSMPTPRFACVPVVLLKLLPTSPPCVQLYVLYAVAKALHGADMLLETIRSYPEWLAVLAAMDVDALPSPRTSSRMDPDMLNDYCMVLVDDAASVSARIDMVRAIASSKDTAGADHLLTVLASPRTPMPVQDAIVGAILAELPSHVAAVATRFRLCIIQNVLLYAVRHVRHGWMHMLEALFYIPRPLHQLQVLVAVVQDTVVMPYNAWENLSQVASMATVWARRLLLPDGQLQPLAKATMQLWALVAPHLNQVPWRDAAALLHLETPETPGESIVHRLFAPLPIAQALAIEAVFAFATRAVDGVDVATLQRTTDVILHPPLPDDDDKTAPESLRRARSLSIDMAWSARLQWRLLRGLVEWLLKAPSPPLLQWLHTLARDPGYIATTPLLERLQSVELPMPSDLAPAMTTLDTSSDLNQHMAEFSALWDTHVASSSVFNAVLLVQDADVRVSLQQGHLDDVAAVYETLWNDDDAVLLYPIADVLDRLGADVTATTQAFLHSSLVLRLLLQRKPLPAPSTNRRKLRRAENGLRMRLCLKPMTSTSSTPEAHLQANGEPTALDASWRSDGASFEELTDMLADANVRAVLRTATSSTIEDNDDADDVSGYEGPSWESPPQSAEPARSTTTPRSAFGARVEKVHDQLAESVELLQDQLQEKVQGAKAALDMQVDHLRLVKDTLSEEARSVLATVVPKSSSRQSKTLHRRRSSLDASMKLFKAHDFVCKAQWICDAHIVAGDLRVTDRELLFVASAVVDEHGAEVGAESSRLGRKVHRLLLDDIKHVYGRRYLLQVTALEVFVLSSRKNYLFHICHPTSVHDVHRAMMTKRPAQLFRDPEWRRLRHPSHMFMTSAQTSAWVNHEISTFEYLMWLNTLAGRTYNDVTQYPVFPWVLADYTSTKLDLSRRETFRDLSKPLGALNPSRLSFYLERYNAFDDPDIPKFMYGSHYSHVGAVLYYLLRLEPFTTLAKRVQGGRLDHADRLFHSIAETWANCLSDTSDLKELTPEWFYQPGFLLNENGVDLGMCQNGTVLGDVVLPPYAASADDFIFQHMLALESEFVSAHLHEWIDLVFGAKQRGPSAVMAHNVFFYLTYEGSVDIDSIDDPVLQASMRAQIAHFGQTPTQLLKEPHPRRNVVPEASIAVVSPVLLPHAAPITVLEVLQSTLFCLDAAGFASVQQLRSPYQVPVPPTSASPARTLSPLALGRTNSSSSDASVIEVLERKPRRLLAADAWLSPVWTALLEAGNYVVSGGHLDGSVRVYAANDGSFHSAILHHAERVTCIARTPRRYLVCGSADGTLSVWTLASTSASPSVLLDFSLGLFRATAKRAVIEPDWSPAAVLLGHKTPIVAVVACEDLDVVVSVSDLCVVHRLSTGSVVRQLPLPAAMTRVRTVGISRLGIVVVAGSSDDDAHHCLVTFGADGTVLAQGMTHATTRLVLLERTGHVIVSGPLGASVLAVHTLALVQALTTVGVASVAVSVDEKYVVLGLDVMPVQLLTANLVLA</sequence>
<dbReference type="InterPro" id="IPR036372">
    <property type="entry name" value="BEACH_dom_sf"/>
</dbReference>
<dbReference type="CDD" id="cd06071">
    <property type="entry name" value="Beach"/>
    <property type="match status" value="1"/>
</dbReference>
<dbReference type="Pfam" id="PF02138">
    <property type="entry name" value="Beach"/>
    <property type="match status" value="1"/>
</dbReference>
<dbReference type="OrthoDB" id="26681at2759"/>
<evidence type="ECO:0000313" key="7">
    <source>
        <dbReference type="EMBL" id="EQC35633.1"/>
    </source>
</evidence>
<dbReference type="PROSITE" id="PS50082">
    <property type="entry name" value="WD_REPEATS_2"/>
    <property type="match status" value="1"/>
</dbReference>
<dbReference type="Gene3D" id="2.30.29.30">
    <property type="entry name" value="Pleckstrin-homology domain (PH domain)/Phosphotyrosine-binding domain (PTB)"/>
    <property type="match status" value="1"/>
</dbReference>
<feature type="region of interest" description="Disordered" evidence="4">
    <location>
        <begin position="1250"/>
        <end position="1273"/>
    </location>
</feature>
<feature type="repeat" description="WD" evidence="3">
    <location>
        <begin position="1978"/>
        <end position="2018"/>
    </location>
</feature>
<dbReference type="SUPFAM" id="SSF49899">
    <property type="entry name" value="Concanavalin A-like lectins/glucanases"/>
    <property type="match status" value="1"/>
</dbReference>
<name>T0RT57_SAPDV</name>
<dbReference type="InterPro" id="IPR013320">
    <property type="entry name" value="ConA-like_dom_sf"/>
</dbReference>
<dbReference type="InParanoid" id="T0RT57"/>
<evidence type="ECO:0000259" key="6">
    <source>
        <dbReference type="PROSITE" id="PS51783"/>
    </source>
</evidence>
<gene>
    <name evidence="7" type="ORF">SDRG_06917</name>
</gene>
<dbReference type="Pfam" id="PF20426">
    <property type="entry name" value="NBCH_WD40"/>
    <property type="match status" value="1"/>
</dbReference>
<feature type="compositionally biased region" description="Acidic residues" evidence="4">
    <location>
        <begin position="1307"/>
        <end position="1316"/>
    </location>
</feature>
<dbReference type="SUPFAM" id="SSF50978">
    <property type="entry name" value="WD40 repeat-like"/>
    <property type="match status" value="1"/>
</dbReference>
<evidence type="ECO:0000313" key="8">
    <source>
        <dbReference type="Proteomes" id="UP000030762"/>
    </source>
</evidence>
<dbReference type="InterPro" id="IPR000409">
    <property type="entry name" value="BEACH_dom"/>
</dbReference>
<dbReference type="GeneID" id="19947644"/>
<dbReference type="PANTHER" id="PTHR13743:SF163">
    <property type="entry name" value="BEACH DOMAIN-CONTAINING PROTEIN"/>
    <property type="match status" value="1"/>
</dbReference>
<dbReference type="InterPro" id="IPR015943">
    <property type="entry name" value="WD40/YVTN_repeat-like_dom_sf"/>
</dbReference>
<proteinExistence type="predicted"/>
<dbReference type="OMA" id="DIPKFMQ"/>
<dbReference type="SUPFAM" id="SSF81837">
    <property type="entry name" value="BEACH domain"/>
    <property type="match status" value="1"/>
</dbReference>